<accession>Q70C58</accession>
<sequence length="90" mass="10276">MLLFNLMYLDTGKIQFKTISDNLFREIVRAASNSEYIFVESDVYFRGVNFDKVIDYIDFGLLKGVSGIVLALMAQKTGASSPLDRMFFMQ</sequence>
<reference evidence="1" key="1">
    <citation type="journal article" date="2004" name="Microbiology">
        <title>Evolution of genomic islands by deletion and tandem accretion by site-specific recombination: ICESt1-related elements from Streptococcus thermophilus.</title>
        <authorList>
            <person name="Pavlovic G."/>
            <person name="Burrus V."/>
            <person name="Gintz B."/>
            <person name="Decaris B."/>
            <person name="Guedon G."/>
        </authorList>
    </citation>
    <scope>NUCLEOTIDE SEQUENCE</scope>
    <source>
        <strain evidence="1">ATCC19258</strain>
    </source>
</reference>
<dbReference type="SUPFAM" id="SSF158745">
    <property type="entry name" value="LanC-like"/>
    <property type="match status" value="1"/>
</dbReference>
<protein>
    <submittedName>
        <fullName evidence="1">Uncharacterized protein</fullName>
    </submittedName>
</protein>
<proteinExistence type="predicted"/>
<dbReference type="AlphaFoldDB" id="Q70C58"/>
<dbReference type="RefSeq" id="WP_111679741.1">
    <property type="nucleotide sequence ID" value="NZ_CP038020.1"/>
</dbReference>
<name>Q70C58_STRTR</name>
<dbReference type="EMBL" id="AJ586571">
    <property type="protein sequence ID" value="CAE52416.1"/>
    <property type="molecule type" value="Genomic_DNA"/>
</dbReference>
<organism evidence="1">
    <name type="scientific">Streptococcus thermophilus</name>
    <dbReference type="NCBI Taxonomy" id="1308"/>
    <lineage>
        <taxon>Bacteria</taxon>
        <taxon>Bacillati</taxon>
        <taxon>Bacillota</taxon>
        <taxon>Bacilli</taxon>
        <taxon>Lactobacillales</taxon>
        <taxon>Streptococcaceae</taxon>
        <taxon>Streptococcus</taxon>
    </lineage>
</organism>
<evidence type="ECO:0000313" key="1">
    <source>
        <dbReference type="EMBL" id="CAE52416.1"/>
    </source>
</evidence>